<organism evidence="8 9">
    <name type="scientific">Psychrilyobacter piezotolerans</name>
    <dbReference type="NCBI Taxonomy" id="2293438"/>
    <lineage>
        <taxon>Bacteria</taxon>
        <taxon>Fusobacteriati</taxon>
        <taxon>Fusobacteriota</taxon>
        <taxon>Fusobacteriia</taxon>
        <taxon>Fusobacteriales</taxon>
        <taxon>Fusobacteriaceae</taxon>
        <taxon>Psychrilyobacter</taxon>
    </lineage>
</organism>
<evidence type="ECO:0000313" key="9">
    <source>
        <dbReference type="Proteomes" id="UP000263486"/>
    </source>
</evidence>
<gene>
    <name evidence="8" type="ORF">DYH56_06010</name>
</gene>
<dbReference type="NCBIfam" id="NF006777">
    <property type="entry name" value="PRK09292.1"/>
    <property type="match status" value="1"/>
</dbReference>
<feature type="transmembrane region" description="Helical" evidence="7">
    <location>
        <begin position="97"/>
        <end position="115"/>
    </location>
</feature>
<dbReference type="PANTHER" id="PTHR30586:SF1">
    <property type="entry name" value="NA(+)-TRANSLOCATING NADH-QUINONE REDUCTASE SUBUNIT D"/>
    <property type="match status" value="1"/>
</dbReference>
<keyword evidence="9" id="KW-1185">Reference proteome</keyword>
<evidence type="ECO:0000256" key="4">
    <source>
        <dbReference type="ARBA" id="ARBA00022967"/>
    </source>
</evidence>
<keyword evidence="2" id="KW-0813">Transport</keyword>
<keyword evidence="6 7" id="KW-0472">Membrane</keyword>
<proteinExistence type="predicted"/>
<dbReference type="InterPro" id="IPR003667">
    <property type="entry name" value="NqrDE/RnfAE"/>
</dbReference>
<feature type="transmembrane region" description="Helical" evidence="7">
    <location>
        <begin position="38"/>
        <end position="57"/>
    </location>
</feature>
<feature type="transmembrane region" description="Helical" evidence="7">
    <location>
        <begin position="169"/>
        <end position="191"/>
    </location>
</feature>
<dbReference type="EMBL" id="QUAJ01000008">
    <property type="protein sequence ID" value="REI41696.1"/>
    <property type="molecule type" value="Genomic_DNA"/>
</dbReference>
<dbReference type="PANTHER" id="PTHR30586">
    <property type="entry name" value="ELECTRON TRANSPORT COMPLEX PROTEIN RNFE"/>
    <property type="match status" value="1"/>
</dbReference>
<keyword evidence="4" id="KW-1278">Translocase</keyword>
<dbReference type="PIRSF" id="PIRSF006102">
    <property type="entry name" value="NQR_DE"/>
    <property type="match status" value="1"/>
</dbReference>
<dbReference type="RefSeq" id="WP_114641964.1">
    <property type="nucleotide sequence ID" value="NZ_JAACIO010000008.1"/>
</dbReference>
<dbReference type="Pfam" id="PF02508">
    <property type="entry name" value="Rnf-Nqr"/>
    <property type="match status" value="1"/>
</dbReference>
<comment type="subcellular location">
    <subcellularLocation>
        <location evidence="1">Endomembrane system</location>
        <topology evidence="1">Multi-pass membrane protein</topology>
    </subcellularLocation>
</comment>
<evidence type="ECO:0000256" key="1">
    <source>
        <dbReference type="ARBA" id="ARBA00004127"/>
    </source>
</evidence>
<name>A0ABX9KHU9_9FUSO</name>
<evidence type="ECO:0000256" key="3">
    <source>
        <dbReference type="ARBA" id="ARBA00022692"/>
    </source>
</evidence>
<evidence type="ECO:0000256" key="7">
    <source>
        <dbReference type="SAM" id="Phobius"/>
    </source>
</evidence>
<dbReference type="Proteomes" id="UP000263486">
    <property type="component" value="Unassembled WGS sequence"/>
</dbReference>
<feature type="transmembrane region" description="Helical" evidence="7">
    <location>
        <begin position="127"/>
        <end position="149"/>
    </location>
</feature>
<feature type="transmembrane region" description="Helical" evidence="7">
    <location>
        <begin position="69"/>
        <end position="91"/>
    </location>
</feature>
<evidence type="ECO:0000313" key="8">
    <source>
        <dbReference type="EMBL" id="REI41696.1"/>
    </source>
</evidence>
<sequence>MNKYKDILKDNLWDDNPVFVQILGICSTLAVTNNLTNTLIMSISVVFVAGLTNFSVASIKHFIPGKVRMIIQTLIISFFVIIVDLLLRAFLPDISKSLGPYVGLIITNCIIMGRAEAFARSNKPLISLWDGFTTGIGYMWVLMAIAFIRELFGFGSLFGIQIMPEGFKTWTIMIMAPSAFFILGGVIWIINNIKLSKESSK</sequence>
<evidence type="ECO:0000256" key="6">
    <source>
        <dbReference type="ARBA" id="ARBA00023136"/>
    </source>
</evidence>
<keyword evidence="5 7" id="KW-1133">Transmembrane helix</keyword>
<evidence type="ECO:0000256" key="2">
    <source>
        <dbReference type="ARBA" id="ARBA00022448"/>
    </source>
</evidence>
<reference evidence="8 9" key="1">
    <citation type="submission" date="2018-08" db="EMBL/GenBank/DDBJ databases">
        <title>Draft genome sequence of Psychrilyobacter sp. strain SD5 isolated from Black Sea water.</title>
        <authorList>
            <person name="Yadav S."/>
            <person name="Villanueva L."/>
            <person name="Damste J.S.S."/>
        </authorList>
    </citation>
    <scope>NUCLEOTIDE SEQUENCE [LARGE SCALE GENOMIC DNA]</scope>
    <source>
        <strain evidence="8 9">SD5</strain>
    </source>
</reference>
<evidence type="ECO:0000256" key="5">
    <source>
        <dbReference type="ARBA" id="ARBA00022989"/>
    </source>
</evidence>
<keyword evidence="3 7" id="KW-0812">Transmembrane</keyword>
<accession>A0ABX9KHU9</accession>
<dbReference type="NCBIfam" id="NF009070">
    <property type="entry name" value="PRK12405.1"/>
    <property type="match status" value="1"/>
</dbReference>
<protein>
    <submittedName>
        <fullName evidence="8">NADH:ubiquinone reductase (Na(+)-transporting) subunit D</fullName>
    </submittedName>
</protein>
<comment type="caution">
    <text evidence="8">The sequence shown here is derived from an EMBL/GenBank/DDBJ whole genome shotgun (WGS) entry which is preliminary data.</text>
</comment>